<protein>
    <submittedName>
        <fullName evidence="3">Uncharacterized protein</fullName>
    </submittedName>
</protein>
<feature type="transmembrane region" description="Helical" evidence="1">
    <location>
        <begin position="46"/>
        <end position="69"/>
    </location>
</feature>
<dbReference type="Proteomes" id="UP001231166">
    <property type="component" value="Chromosome"/>
</dbReference>
<keyword evidence="1" id="KW-0812">Transmembrane</keyword>
<keyword evidence="1" id="KW-0472">Membrane</keyword>
<dbReference type="RefSeq" id="WP_269592711.1">
    <property type="nucleotide sequence ID" value="NZ_CP130953.1"/>
</dbReference>
<dbReference type="Proteomes" id="UP001066327">
    <property type="component" value="Unassembled WGS sequence"/>
</dbReference>
<feature type="transmembrane region" description="Helical" evidence="1">
    <location>
        <begin position="165"/>
        <end position="191"/>
    </location>
</feature>
<keyword evidence="1" id="KW-1133">Transmembrane helix</keyword>
<evidence type="ECO:0000313" key="3">
    <source>
        <dbReference type="EMBL" id="WLF44485.1"/>
    </source>
</evidence>
<gene>
    <name evidence="2" type="ORF">O4328_41100</name>
    <name evidence="3" type="ORF">Q5707_21245</name>
</gene>
<dbReference type="AlphaFoldDB" id="A0AAX3Y703"/>
<name>A0AAX3Y703_RHOOP</name>
<evidence type="ECO:0000313" key="5">
    <source>
        <dbReference type="Proteomes" id="UP001231166"/>
    </source>
</evidence>
<reference evidence="2" key="1">
    <citation type="submission" date="2022-12" db="EMBL/GenBank/DDBJ databases">
        <authorList>
            <person name="Krivoruchko A.V."/>
            <person name="Elkin A."/>
        </authorList>
    </citation>
    <scope>NUCLEOTIDE SEQUENCE</scope>
    <source>
        <strain evidence="2">IEGM 249</strain>
    </source>
</reference>
<feature type="transmembrane region" description="Helical" evidence="1">
    <location>
        <begin position="7"/>
        <end position="26"/>
    </location>
</feature>
<sequence>MRRQSGIFGVVGVIVGLMAVMVFASIPARPYTVATSFQPGWTDPSIVVMIVLGGGAVAGAGCGMVLWLSGWRMVQDTASEDERRRRRTFLLGRTVAAALVGITVGLSPMLVLLCLAFTSSASVAVEWTSVLVLYAGSGVLAYGCALLGVWWVLAAAADDRRAGTVRILAVLLPVGALAATAAGVGAAGMFGYSTAPATFVCVVTVVAAVLTATVALARVLTRAPAAGTGTG</sequence>
<dbReference type="EMBL" id="JAPWIS010000039">
    <property type="protein sequence ID" value="MCZ4589959.1"/>
    <property type="molecule type" value="Genomic_DNA"/>
</dbReference>
<evidence type="ECO:0000313" key="4">
    <source>
        <dbReference type="Proteomes" id="UP001066327"/>
    </source>
</evidence>
<evidence type="ECO:0000313" key="2">
    <source>
        <dbReference type="EMBL" id="MCZ4589959.1"/>
    </source>
</evidence>
<accession>A0AAX3Y703</accession>
<feature type="transmembrane region" description="Helical" evidence="1">
    <location>
        <begin position="197"/>
        <end position="217"/>
    </location>
</feature>
<evidence type="ECO:0000256" key="1">
    <source>
        <dbReference type="SAM" id="Phobius"/>
    </source>
</evidence>
<reference evidence="3" key="2">
    <citation type="submission" date="2023-07" db="EMBL/GenBank/DDBJ databases">
        <title>Genomic analysis of Rhodococcus opacus VOC-14 with glycol ethers degradation activity.</title>
        <authorList>
            <person name="Narkevich D.A."/>
            <person name="Hlushen A.M."/>
            <person name="Akhremchuk A.E."/>
            <person name="Sikolenko M.A."/>
            <person name="Valentovich L.N."/>
        </authorList>
    </citation>
    <scope>NUCLEOTIDE SEQUENCE</scope>
    <source>
        <strain evidence="3">VOC-14</strain>
    </source>
</reference>
<keyword evidence="4" id="KW-1185">Reference proteome</keyword>
<organism evidence="3 5">
    <name type="scientific">Rhodococcus opacus</name>
    <name type="common">Nocardia opaca</name>
    <dbReference type="NCBI Taxonomy" id="37919"/>
    <lineage>
        <taxon>Bacteria</taxon>
        <taxon>Bacillati</taxon>
        <taxon>Actinomycetota</taxon>
        <taxon>Actinomycetes</taxon>
        <taxon>Mycobacteriales</taxon>
        <taxon>Nocardiaceae</taxon>
        <taxon>Rhodococcus</taxon>
    </lineage>
</organism>
<proteinExistence type="predicted"/>
<feature type="transmembrane region" description="Helical" evidence="1">
    <location>
        <begin position="131"/>
        <end position="153"/>
    </location>
</feature>
<feature type="transmembrane region" description="Helical" evidence="1">
    <location>
        <begin position="90"/>
        <end position="119"/>
    </location>
</feature>
<dbReference type="EMBL" id="CP130953">
    <property type="protein sequence ID" value="WLF44485.1"/>
    <property type="molecule type" value="Genomic_DNA"/>
</dbReference>